<protein>
    <recommendedName>
        <fullName evidence="1">RNase H type-1 domain-containing protein</fullName>
    </recommendedName>
</protein>
<dbReference type="Pfam" id="PF00075">
    <property type="entry name" value="RNase_H"/>
    <property type="match status" value="1"/>
</dbReference>
<dbReference type="Gene3D" id="3.30.420.10">
    <property type="entry name" value="Ribonuclease H-like superfamily/Ribonuclease H"/>
    <property type="match status" value="1"/>
</dbReference>
<dbReference type="InterPro" id="IPR002156">
    <property type="entry name" value="RNaseH_domain"/>
</dbReference>
<dbReference type="SUPFAM" id="SSF53098">
    <property type="entry name" value="Ribonuclease H-like"/>
    <property type="match status" value="1"/>
</dbReference>
<evidence type="ECO:0000313" key="3">
    <source>
        <dbReference type="Proteomes" id="UP001162164"/>
    </source>
</evidence>
<dbReference type="InterPro" id="IPR012337">
    <property type="entry name" value="RNaseH-like_sf"/>
</dbReference>
<dbReference type="EMBL" id="JAPWTJ010000220">
    <property type="protein sequence ID" value="KAJ8980940.1"/>
    <property type="molecule type" value="Genomic_DNA"/>
</dbReference>
<comment type="caution">
    <text evidence="2">The sequence shown here is derived from an EMBL/GenBank/DDBJ whole genome shotgun (WGS) entry which is preliminary data.</text>
</comment>
<feature type="domain" description="RNase H type-1" evidence="1">
    <location>
        <begin position="1"/>
        <end position="69"/>
    </location>
</feature>
<reference evidence="2" key="1">
    <citation type="journal article" date="2023" name="Insect Mol. Biol.">
        <title>Genome sequencing provides insights into the evolution of gene families encoding plant cell wall-degrading enzymes in longhorned beetles.</title>
        <authorList>
            <person name="Shin N.R."/>
            <person name="Okamura Y."/>
            <person name="Kirsch R."/>
            <person name="Pauchet Y."/>
        </authorList>
    </citation>
    <scope>NUCLEOTIDE SEQUENCE</scope>
    <source>
        <strain evidence="2">MMC_N1</strain>
    </source>
</reference>
<organism evidence="2 3">
    <name type="scientific">Molorchus minor</name>
    <dbReference type="NCBI Taxonomy" id="1323400"/>
    <lineage>
        <taxon>Eukaryota</taxon>
        <taxon>Metazoa</taxon>
        <taxon>Ecdysozoa</taxon>
        <taxon>Arthropoda</taxon>
        <taxon>Hexapoda</taxon>
        <taxon>Insecta</taxon>
        <taxon>Pterygota</taxon>
        <taxon>Neoptera</taxon>
        <taxon>Endopterygota</taxon>
        <taxon>Coleoptera</taxon>
        <taxon>Polyphaga</taxon>
        <taxon>Cucujiformia</taxon>
        <taxon>Chrysomeloidea</taxon>
        <taxon>Cerambycidae</taxon>
        <taxon>Lamiinae</taxon>
        <taxon>Monochamini</taxon>
        <taxon>Molorchus</taxon>
    </lineage>
</organism>
<evidence type="ECO:0000259" key="1">
    <source>
        <dbReference type="PROSITE" id="PS50879"/>
    </source>
</evidence>
<name>A0ABQ9JS93_9CUCU</name>
<sequence length="72" mass="7615">MSSFICSDNQNALKALMAREPGALPVQELGVALEQLLADQKEVTLVWAPSHSGFPGNEMADELARSGSEGPC</sequence>
<dbReference type="PROSITE" id="PS50879">
    <property type="entry name" value="RNASE_H_1"/>
    <property type="match status" value="1"/>
</dbReference>
<gene>
    <name evidence="2" type="ORF">NQ317_000950</name>
</gene>
<dbReference type="InterPro" id="IPR036397">
    <property type="entry name" value="RNaseH_sf"/>
</dbReference>
<accession>A0ABQ9JS93</accession>
<dbReference type="Proteomes" id="UP001162164">
    <property type="component" value="Unassembled WGS sequence"/>
</dbReference>
<evidence type="ECO:0000313" key="2">
    <source>
        <dbReference type="EMBL" id="KAJ8980940.1"/>
    </source>
</evidence>
<keyword evidence="3" id="KW-1185">Reference proteome</keyword>
<proteinExistence type="predicted"/>